<feature type="domain" description="PAS" evidence="8">
    <location>
        <begin position="1261"/>
        <end position="1333"/>
    </location>
</feature>
<dbReference type="Gene3D" id="3.30.450.20">
    <property type="entry name" value="PAS domain"/>
    <property type="match status" value="10"/>
</dbReference>
<dbReference type="InterPro" id="IPR036097">
    <property type="entry name" value="HisK_dim/P_sf"/>
</dbReference>
<dbReference type="SUPFAM" id="SSF47384">
    <property type="entry name" value="Homodimeric domain of signal transducing histidine kinase"/>
    <property type="match status" value="1"/>
</dbReference>
<keyword evidence="3" id="KW-0597">Phosphoprotein</keyword>
<dbReference type="PROSITE" id="PS50109">
    <property type="entry name" value="HIS_KIN"/>
    <property type="match status" value="1"/>
</dbReference>
<dbReference type="PROSITE" id="PS50112">
    <property type="entry name" value="PAS"/>
    <property type="match status" value="5"/>
</dbReference>
<dbReference type="SMART" id="SM00387">
    <property type="entry name" value="HATPase_c"/>
    <property type="match status" value="1"/>
</dbReference>
<dbReference type="Pfam" id="PF13426">
    <property type="entry name" value="PAS_9"/>
    <property type="match status" value="1"/>
</dbReference>
<feature type="domain" description="PAS" evidence="8">
    <location>
        <begin position="1027"/>
        <end position="1097"/>
    </location>
</feature>
<dbReference type="PANTHER" id="PTHR43304:SF1">
    <property type="entry name" value="PAC DOMAIN-CONTAINING PROTEIN"/>
    <property type="match status" value="1"/>
</dbReference>
<gene>
    <name evidence="10" type="ORF">GCM10010993_32980</name>
</gene>
<keyword evidence="5" id="KW-0418">Kinase</keyword>
<dbReference type="EC" id="2.7.13.3" evidence="2"/>
<sequence length="1632" mass="188448">MISNNNIMNENKYSSLLLDQVKDLAWVVDSNLLLVYGNKAYFNVINEVTGTDKALHTSVLTEGFGYGLIDKWKNYYLRALSGENFEVEEDFYNPVDKKLQYSRISLSPIFDNHGKVETIICRSTDITPSLDPKDHASSLMNASQDVLCTIDTAGKFLFVSAASLDHWGYTSEELIGMPFKDLLIKEDYEKINQIVDETSKEKEFKSIPIRLNRKTGGIAYSSWSTTWNRESKLIYCVVRNIKEQIEQETEKELLRQISLSFNTEEDLIPAANGLCENLYKFGSFDLIELWCPNMEQTQLKLVGHSKHSQSFFEIEPLETTFKKNEGLPGKVWSKGKQILWNGDQIDQFFIRKKGASHLGLQALIGMPLTFNNELVGVLLIGTKRDEKYLNQLCSVLKGLDNFIGSEIHRKRLENNLRNVFDSTPEILCITDFKGRFLKMNNAGYALLGYSKDEVLFHTLDDFSIKEDQGEFVKKVKKISNDDPVFNFENRFLSKDGQLIWLNWNCNPILEEGLVYAAAKNITAEVKLRELNSQAGSLAKIGSWEVNLEQKTVFWSKIVHQLHETDPDTFIPDLALGINFYRKDFRPLVSKSIDACIHTGEGFDFEAVIITQKLKEKWVRSIGNVEIVEGIPKRIFGSFQDITDRKQSEIRLQTLSDDLPGVTFQYVITPDGKNFMQSVSKASIKIWRLSADKCEKDNNQVWEQIIKGGDYEKVQQSIEASIKTRNKWHFRWRNILPNGDKRWHEGFGTPNYLPNGTVIFNSMIFDITDEKLAIDLYEEASELAKIGNWELNLRNQNETDNMYWSPMLKNIMEVNDDYNPSLTGGFEFYEEESKALIQKSVEQLIESGKSFDLGLLIQTAKGNSKWIRCIGNAEFLEGKCQRIYGSFQDIHDLKTAELQLKTLTDNLPGVIFQYLMHPNGEDQILYISEGSYKVWGLSPEECKNSPEKIWQQIKAGGNQAELINSIIESSLNLTPWHSEWKNVSLDQSVKWYEGRGLPQRLPDGAILWNSLIIDITEKKAFESKFQEASVEMMTILESISDAFYAIDLEWNFTYFNKEAENLLKKKADEVLGGNIWEIFEPAKGTVLEEVYRRVALTGKSESFEYYYPGDCCWYDITTYPSSGGISIYFKNIDERRNAAENLEKAYREKNQILESIGDAFFAVDEEWIITYWNKQAETVMGKNKETVIGKNIWKVYPDAIDSDFYKQYHKAMFSGEIINFEEHYTALDMWIEVTVYPSGNGLSIYFKDITLRKKADIRLVQANDRFELVTKATNDAIWDWDIKNDNFYRSNNIYKILGHSASTKLKESQFWQDSFHPEDVAALKKSLEITLKDPQSERWTMEYRVYNEHQEERFIIDRGIIVRNKNGEAIRMVGAMTDLTEQKKLEKDLFQLSKSLKNYAKELERSNEELEQFAFITSHDLQEPLRMISSFMDQLKRNYSNKLDNKALQYIHFATDGAKRMKQIILDLLLYSRANKPSEQIEEVDLNEIINEYTQLRRKLIAEKKAIIKFEVLPKLNINRAPITQAIHCLLDNALKYSKQNVSPEIEIDVEEKETVWEFTIKDNGIGIDKKFHEKIFVIFQRLHNRKENDGTGIGLSIAKRSIEFLGGKIWLISEVGIGTTFYFTIAKTKNQI</sequence>
<accession>A0ABQ1N639</accession>
<feature type="coiled-coil region" evidence="6">
    <location>
        <begin position="1381"/>
        <end position="1412"/>
    </location>
</feature>
<comment type="caution">
    <text evidence="10">The sequence shown here is derived from an EMBL/GenBank/DDBJ whole genome shotgun (WGS) entry which is preliminary data.</text>
</comment>
<dbReference type="InterPro" id="IPR035965">
    <property type="entry name" value="PAS-like_dom_sf"/>
</dbReference>
<dbReference type="Pfam" id="PF00989">
    <property type="entry name" value="PAS"/>
    <property type="match status" value="1"/>
</dbReference>
<keyword evidence="4" id="KW-0808">Transferase</keyword>
<dbReference type="Gene3D" id="3.30.450.40">
    <property type="match status" value="1"/>
</dbReference>
<keyword evidence="6" id="KW-0175">Coiled coil</keyword>
<feature type="domain" description="Histidine kinase" evidence="7">
    <location>
        <begin position="1415"/>
        <end position="1629"/>
    </location>
</feature>
<dbReference type="PRINTS" id="PR00344">
    <property type="entry name" value="BCTRLSENSOR"/>
</dbReference>
<evidence type="ECO:0000259" key="8">
    <source>
        <dbReference type="PROSITE" id="PS50112"/>
    </source>
</evidence>
<dbReference type="InterPro" id="IPR004358">
    <property type="entry name" value="Sig_transdc_His_kin-like_C"/>
</dbReference>
<dbReference type="EMBL" id="BMFD01000017">
    <property type="protein sequence ID" value="GGC51880.1"/>
    <property type="molecule type" value="Genomic_DNA"/>
</dbReference>
<reference evidence="11" key="1">
    <citation type="journal article" date="2019" name="Int. J. Syst. Evol. Microbiol.">
        <title>The Global Catalogue of Microorganisms (GCM) 10K type strain sequencing project: providing services to taxonomists for standard genome sequencing and annotation.</title>
        <authorList>
            <consortium name="The Broad Institute Genomics Platform"/>
            <consortium name="The Broad Institute Genome Sequencing Center for Infectious Disease"/>
            <person name="Wu L."/>
            <person name="Ma J."/>
        </authorList>
    </citation>
    <scope>NUCLEOTIDE SEQUENCE [LARGE SCALE GENOMIC DNA]</scope>
    <source>
        <strain evidence="11">CGMCC 1.12479</strain>
    </source>
</reference>
<dbReference type="Gene3D" id="1.10.287.130">
    <property type="match status" value="1"/>
</dbReference>
<dbReference type="CDD" id="cd00130">
    <property type="entry name" value="PAS"/>
    <property type="match status" value="4"/>
</dbReference>
<dbReference type="PROSITE" id="PS50113">
    <property type="entry name" value="PAC"/>
    <property type="match status" value="1"/>
</dbReference>
<dbReference type="CDD" id="cd00082">
    <property type="entry name" value="HisKA"/>
    <property type="match status" value="1"/>
</dbReference>
<evidence type="ECO:0000256" key="2">
    <source>
        <dbReference type="ARBA" id="ARBA00012438"/>
    </source>
</evidence>
<dbReference type="Pfam" id="PF02518">
    <property type="entry name" value="HATPase_c"/>
    <property type="match status" value="1"/>
</dbReference>
<organism evidence="10 11">
    <name type="scientific">Belliella aquatica</name>
    <dbReference type="NCBI Taxonomy" id="1323734"/>
    <lineage>
        <taxon>Bacteria</taxon>
        <taxon>Pseudomonadati</taxon>
        <taxon>Bacteroidota</taxon>
        <taxon>Cytophagia</taxon>
        <taxon>Cytophagales</taxon>
        <taxon>Cyclobacteriaceae</taxon>
        <taxon>Belliella</taxon>
    </lineage>
</organism>
<dbReference type="PANTHER" id="PTHR43304">
    <property type="entry name" value="PHYTOCHROME-LIKE PROTEIN CPH1"/>
    <property type="match status" value="1"/>
</dbReference>
<dbReference type="NCBIfam" id="TIGR00229">
    <property type="entry name" value="sensory_box"/>
    <property type="match status" value="5"/>
</dbReference>
<dbReference type="SMART" id="SM00086">
    <property type="entry name" value="PAC"/>
    <property type="match status" value="6"/>
</dbReference>
<dbReference type="Gene3D" id="3.30.565.10">
    <property type="entry name" value="Histidine kinase-like ATPase, C-terminal domain"/>
    <property type="match status" value="1"/>
</dbReference>
<evidence type="ECO:0000259" key="9">
    <source>
        <dbReference type="PROSITE" id="PS50113"/>
    </source>
</evidence>
<protein>
    <recommendedName>
        <fullName evidence="2">histidine kinase</fullName>
        <ecNumber evidence="2">2.7.13.3</ecNumber>
    </recommendedName>
</protein>
<evidence type="ECO:0000259" key="7">
    <source>
        <dbReference type="PROSITE" id="PS50109"/>
    </source>
</evidence>
<feature type="domain" description="PAS" evidence="8">
    <location>
        <begin position="412"/>
        <end position="482"/>
    </location>
</feature>
<evidence type="ECO:0000313" key="11">
    <source>
        <dbReference type="Proteomes" id="UP000635885"/>
    </source>
</evidence>
<dbReference type="InterPro" id="IPR036890">
    <property type="entry name" value="HATPase_C_sf"/>
</dbReference>
<proteinExistence type="predicted"/>
<dbReference type="Proteomes" id="UP000635885">
    <property type="component" value="Unassembled WGS sequence"/>
</dbReference>
<keyword evidence="11" id="KW-1185">Reference proteome</keyword>
<dbReference type="Pfam" id="PF00512">
    <property type="entry name" value="HisKA"/>
    <property type="match status" value="1"/>
</dbReference>
<dbReference type="InterPro" id="IPR029016">
    <property type="entry name" value="GAF-like_dom_sf"/>
</dbReference>
<evidence type="ECO:0000256" key="5">
    <source>
        <dbReference type="ARBA" id="ARBA00022777"/>
    </source>
</evidence>
<dbReference type="InterPro" id="IPR052162">
    <property type="entry name" value="Sensor_kinase/Photoreceptor"/>
</dbReference>
<dbReference type="InterPro" id="IPR000700">
    <property type="entry name" value="PAS-assoc_C"/>
</dbReference>
<dbReference type="SUPFAM" id="SSF55785">
    <property type="entry name" value="PYP-like sensor domain (PAS domain)"/>
    <property type="match status" value="10"/>
</dbReference>
<dbReference type="InterPro" id="IPR013767">
    <property type="entry name" value="PAS_fold"/>
</dbReference>
<dbReference type="SUPFAM" id="SSF55781">
    <property type="entry name" value="GAF domain-like"/>
    <property type="match status" value="1"/>
</dbReference>
<dbReference type="InterPro" id="IPR003661">
    <property type="entry name" value="HisK_dim/P_dom"/>
</dbReference>
<dbReference type="Pfam" id="PF08447">
    <property type="entry name" value="PAS_3"/>
    <property type="match status" value="1"/>
</dbReference>
<dbReference type="InterPro" id="IPR001610">
    <property type="entry name" value="PAC"/>
</dbReference>
<dbReference type="InterPro" id="IPR005467">
    <property type="entry name" value="His_kinase_dom"/>
</dbReference>
<feature type="domain" description="PAS" evidence="8">
    <location>
        <begin position="1144"/>
        <end position="1214"/>
    </location>
</feature>
<dbReference type="InterPro" id="IPR003594">
    <property type="entry name" value="HATPase_dom"/>
</dbReference>
<evidence type="ECO:0000256" key="4">
    <source>
        <dbReference type="ARBA" id="ARBA00022679"/>
    </source>
</evidence>
<dbReference type="InterPro" id="IPR013655">
    <property type="entry name" value="PAS_fold_3"/>
</dbReference>
<dbReference type="SMART" id="SM00388">
    <property type="entry name" value="HisKA"/>
    <property type="match status" value="1"/>
</dbReference>
<comment type="catalytic activity">
    <reaction evidence="1">
        <text>ATP + protein L-histidine = ADP + protein N-phospho-L-histidine.</text>
        <dbReference type="EC" id="2.7.13.3"/>
    </reaction>
</comment>
<evidence type="ECO:0000256" key="1">
    <source>
        <dbReference type="ARBA" id="ARBA00000085"/>
    </source>
</evidence>
<evidence type="ECO:0000256" key="3">
    <source>
        <dbReference type="ARBA" id="ARBA00022553"/>
    </source>
</evidence>
<feature type="domain" description="PAS" evidence="8">
    <location>
        <begin position="132"/>
        <end position="202"/>
    </location>
</feature>
<dbReference type="Pfam" id="PF08448">
    <property type="entry name" value="PAS_4"/>
    <property type="match status" value="3"/>
</dbReference>
<dbReference type="InterPro" id="IPR000014">
    <property type="entry name" value="PAS"/>
</dbReference>
<feature type="domain" description="PAC" evidence="9">
    <location>
        <begin position="1338"/>
        <end position="1390"/>
    </location>
</feature>
<name>A0ABQ1N639_9BACT</name>
<evidence type="ECO:0000256" key="6">
    <source>
        <dbReference type="SAM" id="Coils"/>
    </source>
</evidence>
<dbReference type="InterPro" id="IPR013656">
    <property type="entry name" value="PAS_4"/>
</dbReference>
<dbReference type="SUPFAM" id="SSF55874">
    <property type="entry name" value="ATPase domain of HSP90 chaperone/DNA topoisomerase II/histidine kinase"/>
    <property type="match status" value="1"/>
</dbReference>
<evidence type="ECO:0000313" key="10">
    <source>
        <dbReference type="EMBL" id="GGC51880.1"/>
    </source>
</evidence>
<dbReference type="SMART" id="SM00091">
    <property type="entry name" value="PAS"/>
    <property type="match status" value="6"/>
</dbReference>